<dbReference type="Gene3D" id="1.10.3720.10">
    <property type="entry name" value="MetI-like"/>
    <property type="match status" value="1"/>
</dbReference>
<keyword evidence="4 7" id="KW-0812">Transmembrane</keyword>
<sequence>MDSNSVAADTNGEIRTSRPRFYMAKSMGKKLLKDKLVLTALAFITVVILTSVMAPIFSPFDPGQGTIWERLTPPVWLEGGSSQHLLGTDQQGRDVLSRLMWGGRVSLRVGFLVMLVSGTVGTILGLTAGYFGGRIDGLIMRLVDIQFCFPGMLIALVFVMVLGPGEFNLVLALAFNGWMVYARMARGLVLSLRDGPLVEAAKAIGTPPGKIMYRHIFPNIFSPLLTLYVLEVARIILAEATMSFLGYGIQPPKASWGLIIGEGRKYITAGGWWLVVFPGVLIALSVLSLNIISGWMRTELDPLQRGKSLR</sequence>
<dbReference type="InterPro" id="IPR000515">
    <property type="entry name" value="MetI-like"/>
</dbReference>
<dbReference type="CDD" id="cd06261">
    <property type="entry name" value="TM_PBP2"/>
    <property type="match status" value="1"/>
</dbReference>
<dbReference type="Proteomes" id="UP001329915">
    <property type="component" value="Chromosome"/>
</dbReference>
<name>A0AAU0UH42_9FIRM</name>
<dbReference type="EMBL" id="CP121694">
    <property type="protein sequence ID" value="WRO20588.1"/>
    <property type="molecule type" value="Genomic_DNA"/>
</dbReference>
<reference evidence="9 10" key="1">
    <citation type="submission" date="2023-04" db="EMBL/GenBank/DDBJ databases">
        <authorList>
            <person name="Hsu D."/>
        </authorList>
    </citation>
    <scope>NUCLEOTIDE SEQUENCE [LARGE SCALE GENOMIC DNA]</scope>
    <source>
        <strain evidence="9 10">MK1</strain>
    </source>
</reference>
<keyword evidence="5 7" id="KW-1133">Transmembrane helix</keyword>
<dbReference type="Pfam" id="PF12911">
    <property type="entry name" value="OppC_N"/>
    <property type="match status" value="1"/>
</dbReference>
<evidence type="ECO:0000256" key="4">
    <source>
        <dbReference type="ARBA" id="ARBA00022692"/>
    </source>
</evidence>
<organism evidence="9 10">
    <name type="scientific">Metallumcola ferriviriculae</name>
    <dbReference type="NCBI Taxonomy" id="3039180"/>
    <lineage>
        <taxon>Bacteria</taxon>
        <taxon>Bacillati</taxon>
        <taxon>Bacillota</taxon>
        <taxon>Clostridia</taxon>
        <taxon>Neomoorellales</taxon>
        <taxon>Desulfitibacteraceae</taxon>
        <taxon>Metallumcola</taxon>
    </lineage>
</organism>
<dbReference type="Pfam" id="PF00528">
    <property type="entry name" value="BPD_transp_1"/>
    <property type="match status" value="1"/>
</dbReference>
<keyword evidence="3" id="KW-1003">Cell membrane</keyword>
<protein>
    <submittedName>
        <fullName evidence="9">ABC transporter permease</fullName>
    </submittedName>
</protein>
<dbReference type="RefSeq" id="WP_366923478.1">
    <property type="nucleotide sequence ID" value="NZ_CP121694.1"/>
</dbReference>
<feature type="transmembrane region" description="Helical" evidence="7">
    <location>
        <begin position="36"/>
        <end position="57"/>
    </location>
</feature>
<evidence type="ECO:0000256" key="5">
    <source>
        <dbReference type="ARBA" id="ARBA00022989"/>
    </source>
</evidence>
<dbReference type="GO" id="GO:0005886">
    <property type="term" value="C:plasma membrane"/>
    <property type="evidence" value="ECO:0007669"/>
    <property type="project" value="UniProtKB-SubCell"/>
</dbReference>
<evidence type="ECO:0000313" key="9">
    <source>
        <dbReference type="EMBL" id="WRO20588.1"/>
    </source>
</evidence>
<dbReference type="GO" id="GO:0055085">
    <property type="term" value="P:transmembrane transport"/>
    <property type="evidence" value="ECO:0007669"/>
    <property type="project" value="InterPro"/>
</dbReference>
<dbReference type="InterPro" id="IPR035906">
    <property type="entry name" value="MetI-like_sf"/>
</dbReference>
<evidence type="ECO:0000259" key="8">
    <source>
        <dbReference type="PROSITE" id="PS50928"/>
    </source>
</evidence>
<feature type="transmembrane region" description="Helical" evidence="7">
    <location>
        <begin position="216"/>
        <end position="237"/>
    </location>
</feature>
<comment type="similarity">
    <text evidence="7">Belongs to the binding-protein-dependent transport system permease family.</text>
</comment>
<proteinExistence type="inferred from homology"/>
<accession>A0AAU0UH42</accession>
<evidence type="ECO:0000256" key="2">
    <source>
        <dbReference type="ARBA" id="ARBA00022448"/>
    </source>
</evidence>
<feature type="domain" description="ABC transmembrane type-1" evidence="8">
    <location>
        <begin position="103"/>
        <end position="293"/>
    </location>
</feature>
<evidence type="ECO:0000256" key="1">
    <source>
        <dbReference type="ARBA" id="ARBA00004651"/>
    </source>
</evidence>
<dbReference type="KEGG" id="dbc:MFMK1_000371"/>
<dbReference type="PROSITE" id="PS50928">
    <property type="entry name" value="ABC_TM1"/>
    <property type="match status" value="1"/>
</dbReference>
<keyword evidence="10" id="KW-1185">Reference proteome</keyword>
<dbReference type="AlphaFoldDB" id="A0AAU0UH42"/>
<feature type="transmembrane region" description="Helical" evidence="7">
    <location>
        <begin position="109"/>
        <end position="131"/>
    </location>
</feature>
<evidence type="ECO:0000256" key="3">
    <source>
        <dbReference type="ARBA" id="ARBA00022475"/>
    </source>
</evidence>
<feature type="transmembrane region" description="Helical" evidence="7">
    <location>
        <begin position="272"/>
        <end position="295"/>
    </location>
</feature>
<dbReference type="InterPro" id="IPR050366">
    <property type="entry name" value="BP-dependent_transpt_permease"/>
</dbReference>
<evidence type="ECO:0000256" key="7">
    <source>
        <dbReference type="RuleBase" id="RU363032"/>
    </source>
</evidence>
<keyword evidence="6 7" id="KW-0472">Membrane</keyword>
<dbReference type="InterPro" id="IPR025966">
    <property type="entry name" value="OppC_N"/>
</dbReference>
<evidence type="ECO:0000313" key="10">
    <source>
        <dbReference type="Proteomes" id="UP001329915"/>
    </source>
</evidence>
<gene>
    <name evidence="9" type="ORF">MFMK1_000371</name>
</gene>
<dbReference type="PANTHER" id="PTHR43386">
    <property type="entry name" value="OLIGOPEPTIDE TRANSPORT SYSTEM PERMEASE PROTEIN APPC"/>
    <property type="match status" value="1"/>
</dbReference>
<keyword evidence="2 7" id="KW-0813">Transport</keyword>
<comment type="subcellular location">
    <subcellularLocation>
        <location evidence="1 7">Cell membrane</location>
        <topology evidence="1 7">Multi-pass membrane protein</topology>
    </subcellularLocation>
</comment>
<dbReference type="PANTHER" id="PTHR43386:SF1">
    <property type="entry name" value="D,D-DIPEPTIDE TRANSPORT SYSTEM PERMEASE PROTEIN DDPC-RELATED"/>
    <property type="match status" value="1"/>
</dbReference>
<dbReference type="SUPFAM" id="SSF161098">
    <property type="entry name" value="MetI-like"/>
    <property type="match status" value="1"/>
</dbReference>
<evidence type="ECO:0000256" key="6">
    <source>
        <dbReference type="ARBA" id="ARBA00023136"/>
    </source>
</evidence>